<accession>A0A699IE34</accession>
<evidence type="ECO:0000259" key="1">
    <source>
        <dbReference type="Pfam" id="PF07727"/>
    </source>
</evidence>
<sequence>MKPKADIDFDGNVFYNAPPAPVLEEVESSSTYQDPLNMHKFYQKHRSSDRWTKNHPIEQKHNHSQMDMENKTDAENTVIRNKSRLVVKGYHQQEGIDFEESFASVARLEAVRIFVAYAAYKNFSIYQMDVKTAFLNDPLKEEVFVRQPDGVVDPHFSNHIYRLKKALYSLKQASRACTNYLDISSLRVTASVAAS</sequence>
<gene>
    <name evidence="2" type="ORF">Tci_509536</name>
</gene>
<reference evidence="2" key="1">
    <citation type="journal article" date="2019" name="Sci. Rep.">
        <title>Draft genome of Tanacetum cinerariifolium, the natural source of mosquito coil.</title>
        <authorList>
            <person name="Yamashiro T."/>
            <person name="Shiraishi A."/>
            <person name="Satake H."/>
            <person name="Nakayama K."/>
        </authorList>
    </citation>
    <scope>NUCLEOTIDE SEQUENCE</scope>
</reference>
<evidence type="ECO:0000313" key="2">
    <source>
        <dbReference type="EMBL" id="GEZ37563.1"/>
    </source>
</evidence>
<proteinExistence type="predicted"/>
<protein>
    <submittedName>
        <fullName evidence="2">Retrovirus-related Pol polyprotein from transposon TNT 1-94</fullName>
    </submittedName>
</protein>
<dbReference type="InterPro" id="IPR013103">
    <property type="entry name" value="RVT_2"/>
</dbReference>
<feature type="domain" description="Reverse transcriptase Ty1/copia-type" evidence="1">
    <location>
        <begin position="65"/>
        <end position="181"/>
    </location>
</feature>
<name>A0A699IE34_TANCI</name>
<organism evidence="2">
    <name type="scientific">Tanacetum cinerariifolium</name>
    <name type="common">Dalmatian daisy</name>
    <name type="synonym">Chrysanthemum cinerariifolium</name>
    <dbReference type="NCBI Taxonomy" id="118510"/>
    <lineage>
        <taxon>Eukaryota</taxon>
        <taxon>Viridiplantae</taxon>
        <taxon>Streptophyta</taxon>
        <taxon>Embryophyta</taxon>
        <taxon>Tracheophyta</taxon>
        <taxon>Spermatophyta</taxon>
        <taxon>Magnoliopsida</taxon>
        <taxon>eudicotyledons</taxon>
        <taxon>Gunneridae</taxon>
        <taxon>Pentapetalae</taxon>
        <taxon>asterids</taxon>
        <taxon>campanulids</taxon>
        <taxon>Asterales</taxon>
        <taxon>Asteraceae</taxon>
        <taxon>Asteroideae</taxon>
        <taxon>Anthemideae</taxon>
        <taxon>Anthemidinae</taxon>
        <taxon>Tanacetum</taxon>
    </lineage>
</organism>
<dbReference type="AlphaFoldDB" id="A0A699IE34"/>
<dbReference type="Pfam" id="PF07727">
    <property type="entry name" value="RVT_2"/>
    <property type="match status" value="1"/>
</dbReference>
<comment type="caution">
    <text evidence="2">The sequence shown here is derived from an EMBL/GenBank/DDBJ whole genome shotgun (WGS) entry which is preliminary data.</text>
</comment>
<dbReference type="EMBL" id="BKCJ010271450">
    <property type="protein sequence ID" value="GEZ37563.1"/>
    <property type="molecule type" value="Genomic_DNA"/>
</dbReference>